<keyword evidence="3" id="KW-0449">Lipoprotein</keyword>
<feature type="signal peptide" evidence="1">
    <location>
        <begin position="1"/>
        <end position="26"/>
    </location>
</feature>
<dbReference type="RefSeq" id="WP_349244672.1">
    <property type="nucleotide sequence ID" value="NZ_JASCXX010000009.1"/>
</dbReference>
<gene>
    <name evidence="3" type="ORF">QJ522_09450</name>
</gene>
<keyword evidence="4" id="KW-1185">Reference proteome</keyword>
<feature type="domain" description="Uncharacterized protein TP-0789" evidence="2">
    <location>
        <begin position="83"/>
        <end position="264"/>
    </location>
</feature>
<sequence>MLRSRHFIALSISVVLGLVAVTGVHAAEGDVPDVQTIVTKANIAAYYQADDGKAVVKMTITNKAGQTREREFIILRKDVADGGDQNYFVYFQRPSDVRRMVYMVQKRTGEGRDDDRWLYLPALDLVRRIAASDKRTSFVGSDFVYEDVSGRGLDQDTHELIETTDTRFIVKNVPKKPDEVEFSYYTVAIDRKTYLPMKMDFYDKQGQLYRVIESKEVKVIQDFATVTKSVVKDLKTGGQTEMEFTDIQYNIGIGDIFEERYLRRPPREAMR</sequence>
<dbReference type="EMBL" id="JASCXX010000009">
    <property type="protein sequence ID" value="MDI6449266.1"/>
    <property type="molecule type" value="Genomic_DNA"/>
</dbReference>
<reference evidence="3" key="1">
    <citation type="submission" date="2023-05" db="EMBL/GenBank/DDBJ databases">
        <title>Anaerotaeda fermentans gen. nov., sp. nov., a novel anaerobic planctomycete of the new family within the order Sedimentisphaerales isolated from Taman Peninsula, Russia.</title>
        <authorList>
            <person name="Khomyakova M.A."/>
            <person name="Merkel A.Y."/>
            <person name="Slobodkin A.I."/>
        </authorList>
    </citation>
    <scope>NUCLEOTIDE SEQUENCE</scope>
    <source>
        <strain evidence="3">M17dextr</strain>
    </source>
</reference>
<evidence type="ECO:0000259" key="2">
    <source>
        <dbReference type="Pfam" id="PF17131"/>
    </source>
</evidence>
<organism evidence="3 4">
    <name type="scientific">Anaerobaca lacustris</name>
    <dbReference type="NCBI Taxonomy" id="3044600"/>
    <lineage>
        <taxon>Bacteria</taxon>
        <taxon>Pseudomonadati</taxon>
        <taxon>Planctomycetota</taxon>
        <taxon>Phycisphaerae</taxon>
        <taxon>Sedimentisphaerales</taxon>
        <taxon>Anaerobacaceae</taxon>
        <taxon>Anaerobaca</taxon>
    </lineage>
</organism>
<accession>A0AAW6U0X9</accession>
<evidence type="ECO:0000313" key="4">
    <source>
        <dbReference type="Proteomes" id="UP001431776"/>
    </source>
</evidence>
<dbReference type="CDD" id="cd16329">
    <property type="entry name" value="LolA_like"/>
    <property type="match status" value="1"/>
</dbReference>
<keyword evidence="1" id="KW-0732">Signal</keyword>
<proteinExistence type="predicted"/>
<dbReference type="AlphaFoldDB" id="A0AAW6U0X9"/>
<dbReference type="Gene3D" id="2.50.20.10">
    <property type="entry name" value="Lipoprotein localisation LolA/LolB/LppX"/>
    <property type="match status" value="1"/>
</dbReference>
<name>A0AAW6U0X9_9BACT</name>
<protein>
    <submittedName>
        <fullName evidence="3">Outer membrane lipoprotein-sorting protein</fullName>
    </submittedName>
</protein>
<evidence type="ECO:0000313" key="3">
    <source>
        <dbReference type="EMBL" id="MDI6449266.1"/>
    </source>
</evidence>
<dbReference type="Proteomes" id="UP001431776">
    <property type="component" value="Unassembled WGS sequence"/>
</dbReference>
<feature type="chain" id="PRO_5043566290" evidence="1">
    <location>
        <begin position="27"/>
        <end position="271"/>
    </location>
</feature>
<comment type="caution">
    <text evidence="3">The sequence shown here is derived from an EMBL/GenBank/DDBJ whole genome shotgun (WGS) entry which is preliminary data.</text>
</comment>
<dbReference type="Pfam" id="PF17131">
    <property type="entry name" value="LolA_like"/>
    <property type="match status" value="1"/>
</dbReference>
<dbReference type="InterPro" id="IPR033399">
    <property type="entry name" value="TP_0789-like"/>
</dbReference>
<evidence type="ECO:0000256" key="1">
    <source>
        <dbReference type="SAM" id="SignalP"/>
    </source>
</evidence>